<sequence length="251" mass="28038">MAILELKDVKKTYKTRKVTTEALKGVNFSVDSGEFISIMGESGAGKTTLLNIIATLDRATSGSVILNGQDTSLLKDSEISDFRRRELGFVFQDFNLLDQFNNRDNIFLPLVLSNEKEAVMKDRLSKLKSALGIGELLEKYPYEVSGGQKQRIAVARGVITNPALLLADEPTGALDSQSSESLLKMFCKINEAGQTIIMVTHSLRASSYAKRVLFIKDGIVYHEIYRGENERQEAFMERINQAQFMLNRGDN</sequence>
<dbReference type="Gene3D" id="3.40.50.300">
    <property type="entry name" value="P-loop containing nucleotide triphosphate hydrolases"/>
    <property type="match status" value="1"/>
</dbReference>
<accession>A0A2S0L3D0</accession>
<gene>
    <name evidence="5" type="ORF">C5Q96_02280</name>
</gene>
<evidence type="ECO:0000313" key="6">
    <source>
        <dbReference type="Proteomes" id="UP000237883"/>
    </source>
</evidence>
<dbReference type="RefSeq" id="WP_106056816.1">
    <property type="nucleotide sequence ID" value="NZ_CP027228.1"/>
</dbReference>
<protein>
    <submittedName>
        <fullName evidence="5">ABC transporter ATP-binding protein</fullName>
    </submittedName>
</protein>
<comment type="similarity">
    <text evidence="1">Belongs to the ABC transporter superfamily.</text>
</comment>
<dbReference type="GO" id="GO:0098796">
    <property type="term" value="C:membrane protein complex"/>
    <property type="evidence" value="ECO:0007669"/>
    <property type="project" value="UniProtKB-ARBA"/>
</dbReference>
<dbReference type="PROSITE" id="PS50893">
    <property type="entry name" value="ABC_TRANSPORTER_2"/>
    <property type="match status" value="1"/>
</dbReference>
<dbReference type="PANTHER" id="PTHR42798">
    <property type="entry name" value="LIPOPROTEIN-RELEASING SYSTEM ATP-BINDING PROTEIN LOLD"/>
    <property type="match status" value="1"/>
</dbReference>
<dbReference type="Pfam" id="PF00005">
    <property type="entry name" value="ABC_tran"/>
    <property type="match status" value="1"/>
</dbReference>
<dbReference type="KEGG" id="mdv:C5Q96_02280"/>
<dbReference type="SUPFAM" id="SSF52540">
    <property type="entry name" value="P-loop containing nucleoside triphosphate hydrolases"/>
    <property type="match status" value="1"/>
</dbReference>
<reference evidence="6" key="1">
    <citation type="submission" date="2018-02" db="EMBL/GenBank/DDBJ databases">
        <authorList>
            <person name="Holder M.E."/>
            <person name="Ajami N.J."/>
            <person name="Petrosino J.F."/>
        </authorList>
    </citation>
    <scope>NUCLEOTIDE SEQUENCE [LARGE SCALE GENOMIC DNA]</scope>
    <source>
        <strain evidence="6">CCUG 47132</strain>
    </source>
</reference>
<evidence type="ECO:0000256" key="4">
    <source>
        <dbReference type="ARBA" id="ARBA00022840"/>
    </source>
</evidence>
<dbReference type="FunFam" id="3.40.50.300:FF:000032">
    <property type="entry name" value="Export ABC transporter ATP-binding protein"/>
    <property type="match status" value="1"/>
</dbReference>
<dbReference type="CDD" id="cd03255">
    <property type="entry name" value="ABC_MJ0796_LolCDE_FtsE"/>
    <property type="match status" value="1"/>
</dbReference>
<evidence type="ECO:0000256" key="3">
    <source>
        <dbReference type="ARBA" id="ARBA00022741"/>
    </source>
</evidence>
<evidence type="ECO:0000256" key="1">
    <source>
        <dbReference type="ARBA" id="ARBA00005417"/>
    </source>
</evidence>
<dbReference type="InterPro" id="IPR003439">
    <property type="entry name" value="ABC_transporter-like_ATP-bd"/>
</dbReference>
<dbReference type="InterPro" id="IPR017911">
    <property type="entry name" value="MacB-like_ATP-bd"/>
</dbReference>
<keyword evidence="6" id="KW-1185">Reference proteome</keyword>
<keyword evidence="2" id="KW-0813">Transport</keyword>
<dbReference type="InterPro" id="IPR003593">
    <property type="entry name" value="AAA+_ATPase"/>
</dbReference>
<dbReference type="PANTHER" id="PTHR42798:SF7">
    <property type="entry name" value="ALPHA-D-RIBOSE 1-METHYLPHOSPHONATE 5-TRIPHOSPHATE SYNTHASE SUBUNIT PHNL"/>
    <property type="match status" value="1"/>
</dbReference>
<dbReference type="GeneID" id="78391081"/>
<keyword evidence="3" id="KW-0547">Nucleotide-binding</keyword>
<dbReference type="AlphaFoldDB" id="A0A2S0L3D0"/>
<dbReference type="GO" id="GO:0022857">
    <property type="term" value="F:transmembrane transporter activity"/>
    <property type="evidence" value="ECO:0007669"/>
    <property type="project" value="UniProtKB-ARBA"/>
</dbReference>
<keyword evidence="4 5" id="KW-0067">ATP-binding</keyword>
<evidence type="ECO:0000313" key="5">
    <source>
        <dbReference type="EMBL" id="AVM47744.1"/>
    </source>
</evidence>
<proteinExistence type="inferred from homology"/>
<dbReference type="Proteomes" id="UP000237883">
    <property type="component" value="Chromosome"/>
</dbReference>
<dbReference type="GO" id="GO:0016887">
    <property type="term" value="F:ATP hydrolysis activity"/>
    <property type="evidence" value="ECO:0007669"/>
    <property type="project" value="InterPro"/>
</dbReference>
<name>A0A2S0L3D0_9FIRM</name>
<dbReference type="GO" id="GO:0005524">
    <property type="term" value="F:ATP binding"/>
    <property type="evidence" value="ECO:0007669"/>
    <property type="project" value="UniProtKB-KW"/>
</dbReference>
<dbReference type="EMBL" id="CP027228">
    <property type="protein sequence ID" value="AVM47744.1"/>
    <property type="molecule type" value="Genomic_DNA"/>
</dbReference>
<dbReference type="OrthoDB" id="9802264at2"/>
<dbReference type="PROSITE" id="PS00211">
    <property type="entry name" value="ABC_TRANSPORTER_1"/>
    <property type="match status" value="1"/>
</dbReference>
<organism evidence="5 6">
    <name type="scientific">Mogibacterium diversum</name>
    <dbReference type="NCBI Taxonomy" id="114527"/>
    <lineage>
        <taxon>Bacteria</taxon>
        <taxon>Bacillati</taxon>
        <taxon>Bacillota</taxon>
        <taxon>Clostridia</taxon>
        <taxon>Peptostreptococcales</taxon>
        <taxon>Anaerovoracaceae</taxon>
        <taxon>Mogibacterium</taxon>
    </lineage>
</organism>
<dbReference type="InterPro" id="IPR017871">
    <property type="entry name" value="ABC_transporter-like_CS"/>
</dbReference>
<dbReference type="InterPro" id="IPR027417">
    <property type="entry name" value="P-loop_NTPase"/>
</dbReference>
<evidence type="ECO:0000256" key="2">
    <source>
        <dbReference type="ARBA" id="ARBA00022448"/>
    </source>
</evidence>
<dbReference type="SMART" id="SM00382">
    <property type="entry name" value="AAA"/>
    <property type="match status" value="1"/>
</dbReference>